<dbReference type="InterPro" id="IPR012338">
    <property type="entry name" value="Beta-lactam/transpept-like"/>
</dbReference>
<dbReference type="RefSeq" id="WP_316426120.1">
    <property type="nucleotide sequence ID" value="NZ_CP130144.1"/>
</dbReference>
<feature type="binding site" evidence="6">
    <location>
        <position position="264"/>
    </location>
    <ligand>
        <name>substrate</name>
    </ligand>
</feature>
<dbReference type="EC" id="3.5.1.2" evidence="3 6"/>
<dbReference type="GO" id="GO:0006543">
    <property type="term" value="P:L-glutamine catabolic process"/>
    <property type="evidence" value="ECO:0007669"/>
    <property type="project" value="TreeGrafter"/>
</dbReference>
<feature type="binding site" evidence="6">
    <location>
        <position position="188"/>
    </location>
    <ligand>
        <name>substrate</name>
    </ligand>
</feature>
<evidence type="ECO:0000256" key="3">
    <source>
        <dbReference type="ARBA" id="ARBA00012918"/>
    </source>
</evidence>
<name>A0AA96X1Q8_LEPBY</name>
<evidence type="ECO:0000256" key="4">
    <source>
        <dbReference type="ARBA" id="ARBA00022801"/>
    </source>
</evidence>
<sequence length="347" mass="38161">MTEDNDKQKAFDELDSLIQPFKAVASPLQGFLNDLHTKYKSVTEGEAANYIPELAKVDPELFGICVVTVDGQIFEVGDTHRSFTIQSASKPFVHGLTLEDCGREFVLGRVGVEPTGDSFNAIILDEQSGRPYNPMVNAGAIATAGLVKGENPTDKLNRVLEMFRRYIGHEVQVDMSVYTSERTTGHRNRAIAHLMLNFGMVEANLEDMLDLYFKQCSVLVTCRDLAIMGATLANNGVNPITGERAVDSEYIKDVLSVMYTCGMYDYSGEWAYRVGLPAKSGVGGGIVAVVPKLLGIAVFSPRLDARGNSIRGVKVCEEMSKHFGLHSFDLHDDYSKFLNALTRTKTL</sequence>
<dbReference type="InterPro" id="IPR015868">
    <property type="entry name" value="Glutaminase"/>
</dbReference>
<feature type="binding site" evidence="6">
    <location>
        <position position="212"/>
    </location>
    <ligand>
        <name>substrate</name>
    </ligand>
</feature>
<dbReference type="Pfam" id="PF04960">
    <property type="entry name" value="Glutaminase"/>
    <property type="match status" value="1"/>
</dbReference>
<dbReference type="GO" id="GO:0006537">
    <property type="term" value="P:glutamate biosynthetic process"/>
    <property type="evidence" value="ECO:0007669"/>
    <property type="project" value="TreeGrafter"/>
</dbReference>
<accession>A0AA96X1Q8</accession>
<reference evidence="7" key="2">
    <citation type="submission" date="2023-07" db="EMBL/GenBank/DDBJ databases">
        <authorList>
            <person name="Bai X.-H."/>
            <person name="Wang H.-H."/>
            <person name="Wang J."/>
            <person name="Ma M.-Y."/>
            <person name="Hu H.-H."/>
            <person name="Song Z.-L."/>
            <person name="Ma H.-G."/>
            <person name="Fan Y."/>
            <person name="Du C.-Y."/>
            <person name="Xu J.-C."/>
        </authorList>
    </citation>
    <scope>NUCLEOTIDE SEQUENCE</scope>
    <source>
        <strain evidence="7">CZ1</strain>
    </source>
</reference>
<feature type="binding site" evidence="6">
    <location>
        <position position="87"/>
    </location>
    <ligand>
        <name>substrate</name>
    </ligand>
</feature>
<feature type="binding site" evidence="6">
    <location>
        <position position="282"/>
    </location>
    <ligand>
        <name>substrate</name>
    </ligand>
</feature>
<comment type="similarity">
    <text evidence="1 6">Belongs to the glutaminase family.</text>
</comment>
<feature type="binding site" evidence="6">
    <location>
        <position position="181"/>
    </location>
    <ligand>
        <name>substrate</name>
    </ligand>
</feature>
<dbReference type="FunFam" id="3.40.710.10:FF:000005">
    <property type="entry name" value="Glutaminase"/>
    <property type="match status" value="1"/>
</dbReference>
<keyword evidence="6" id="KW-0007">Acetylation</keyword>
<dbReference type="Gene3D" id="3.40.710.10">
    <property type="entry name" value="DD-peptidase/beta-lactamase superfamily"/>
    <property type="match status" value="1"/>
</dbReference>
<dbReference type="PANTHER" id="PTHR12544:SF29">
    <property type="entry name" value="GLUTAMINASE"/>
    <property type="match status" value="1"/>
</dbReference>
<dbReference type="NCBIfam" id="TIGR03814">
    <property type="entry name" value="Gln_ase"/>
    <property type="match status" value="1"/>
</dbReference>
<dbReference type="AlphaFoldDB" id="A0AA96X1Q8"/>
<comment type="subunit">
    <text evidence="2 6">Homotetramer.</text>
</comment>
<comment type="catalytic activity">
    <reaction evidence="5 6">
        <text>L-glutamine + H2O = L-glutamate + NH4(+)</text>
        <dbReference type="Rhea" id="RHEA:15889"/>
        <dbReference type="ChEBI" id="CHEBI:15377"/>
        <dbReference type="ChEBI" id="CHEBI:28938"/>
        <dbReference type="ChEBI" id="CHEBI:29985"/>
        <dbReference type="ChEBI" id="CHEBI:58359"/>
        <dbReference type="EC" id="3.5.1.2"/>
    </reaction>
</comment>
<gene>
    <name evidence="6 7" type="primary">glsA</name>
    <name evidence="7" type="ORF">Q2T42_19065</name>
</gene>
<dbReference type="HAMAP" id="MF_00313">
    <property type="entry name" value="Glutaminase"/>
    <property type="match status" value="1"/>
</dbReference>
<feature type="binding site" evidence="6">
    <location>
        <position position="137"/>
    </location>
    <ligand>
        <name>substrate</name>
    </ligand>
</feature>
<evidence type="ECO:0000313" key="7">
    <source>
        <dbReference type="EMBL" id="WNZ43940.1"/>
    </source>
</evidence>
<reference evidence="7" key="1">
    <citation type="journal article" date="2023" name="Plants (Basel)">
        <title>Genomic Analysis of Leptolyngbya boryana CZ1 Reveals Efficient Carbon Fixation Modules.</title>
        <authorList>
            <person name="Bai X."/>
            <person name="Wang H."/>
            <person name="Cheng W."/>
            <person name="Wang J."/>
            <person name="Ma M."/>
            <person name="Hu H."/>
            <person name="Song Z."/>
            <person name="Ma H."/>
            <person name="Fan Y."/>
            <person name="Du C."/>
            <person name="Xu J."/>
        </authorList>
    </citation>
    <scope>NUCLEOTIDE SEQUENCE</scope>
    <source>
        <strain evidence="7">CZ1</strain>
    </source>
</reference>
<evidence type="ECO:0000256" key="2">
    <source>
        <dbReference type="ARBA" id="ARBA00011881"/>
    </source>
</evidence>
<evidence type="ECO:0000256" key="5">
    <source>
        <dbReference type="ARBA" id="ARBA00049534"/>
    </source>
</evidence>
<proteinExistence type="inferred from homology"/>
<keyword evidence="4 6" id="KW-0378">Hydrolase</keyword>
<dbReference type="EMBL" id="CP130144">
    <property type="protein sequence ID" value="WNZ43940.1"/>
    <property type="molecule type" value="Genomic_DNA"/>
</dbReference>
<evidence type="ECO:0000256" key="1">
    <source>
        <dbReference type="ARBA" id="ARBA00011076"/>
    </source>
</evidence>
<dbReference type="SUPFAM" id="SSF56601">
    <property type="entry name" value="beta-lactamase/transpeptidase-like"/>
    <property type="match status" value="1"/>
</dbReference>
<evidence type="ECO:0000256" key="6">
    <source>
        <dbReference type="HAMAP-Rule" id="MF_00313"/>
    </source>
</evidence>
<dbReference type="PANTHER" id="PTHR12544">
    <property type="entry name" value="GLUTAMINASE"/>
    <property type="match status" value="1"/>
</dbReference>
<protein>
    <recommendedName>
        <fullName evidence="3 6">Glutaminase</fullName>
        <ecNumber evidence="3 6">3.5.1.2</ecNumber>
    </recommendedName>
</protein>
<dbReference type="GO" id="GO:0004359">
    <property type="term" value="F:glutaminase activity"/>
    <property type="evidence" value="ECO:0007669"/>
    <property type="project" value="UniProtKB-UniRule"/>
</dbReference>
<organism evidence="7">
    <name type="scientific">Leptolyngbya boryana CZ1</name>
    <dbReference type="NCBI Taxonomy" id="3060204"/>
    <lineage>
        <taxon>Bacteria</taxon>
        <taxon>Bacillati</taxon>
        <taxon>Cyanobacteriota</taxon>
        <taxon>Cyanophyceae</taxon>
        <taxon>Leptolyngbyales</taxon>
        <taxon>Leptolyngbyaceae</taxon>
        <taxon>Leptolyngbya group</taxon>
        <taxon>Leptolyngbya</taxon>
    </lineage>
</organism>